<name>A0A8X6W9P1_TRICX</name>
<protein>
    <submittedName>
        <fullName evidence="1">Uncharacterized protein</fullName>
    </submittedName>
</protein>
<evidence type="ECO:0000313" key="2">
    <source>
        <dbReference type="Proteomes" id="UP000887159"/>
    </source>
</evidence>
<keyword evidence="2" id="KW-1185">Reference proteome</keyword>
<gene>
    <name evidence="1" type="ORF">TNCV_3120201</name>
</gene>
<dbReference type="AlphaFoldDB" id="A0A8X6W9P1"/>
<reference evidence="1" key="1">
    <citation type="submission" date="2020-08" db="EMBL/GenBank/DDBJ databases">
        <title>Multicomponent nature underlies the extraordinary mechanical properties of spider dragline silk.</title>
        <authorList>
            <person name="Kono N."/>
            <person name="Nakamura H."/>
            <person name="Mori M."/>
            <person name="Yoshida Y."/>
            <person name="Ohtoshi R."/>
            <person name="Malay A.D."/>
            <person name="Moran D.A.P."/>
            <person name="Tomita M."/>
            <person name="Numata K."/>
            <person name="Arakawa K."/>
        </authorList>
    </citation>
    <scope>NUCLEOTIDE SEQUENCE</scope>
</reference>
<organism evidence="1 2">
    <name type="scientific">Trichonephila clavipes</name>
    <name type="common">Golden silk orbweaver</name>
    <name type="synonym">Nephila clavipes</name>
    <dbReference type="NCBI Taxonomy" id="2585209"/>
    <lineage>
        <taxon>Eukaryota</taxon>
        <taxon>Metazoa</taxon>
        <taxon>Ecdysozoa</taxon>
        <taxon>Arthropoda</taxon>
        <taxon>Chelicerata</taxon>
        <taxon>Arachnida</taxon>
        <taxon>Araneae</taxon>
        <taxon>Araneomorphae</taxon>
        <taxon>Entelegynae</taxon>
        <taxon>Araneoidea</taxon>
        <taxon>Nephilidae</taxon>
        <taxon>Trichonephila</taxon>
    </lineage>
</organism>
<comment type="caution">
    <text evidence="1">The sequence shown here is derived from an EMBL/GenBank/DDBJ whole genome shotgun (WGS) entry which is preliminary data.</text>
</comment>
<proteinExistence type="predicted"/>
<dbReference type="EMBL" id="BMAU01021394">
    <property type="protein sequence ID" value="GFY30860.1"/>
    <property type="molecule type" value="Genomic_DNA"/>
</dbReference>
<sequence length="122" mass="13420">MDSIVSIIIQISDRFSCDFLGSWVACGVTASDSRPEGLGSMHDDTKYSPSTHGVSARQISGSECLAGCCSRNHGCKGWRIFPSPRVSCLNCGGGVRWCRQLSYRSPTCLRLWRLSILPFEKD</sequence>
<accession>A0A8X6W9P1</accession>
<dbReference type="Proteomes" id="UP000887159">
    <property type="component" value="Unassembled WGS sequence"/>
</dbReference>
<evidence type="ECO:0000313" key="1">
    <source>
        <dbReference type="EMBL" id="GFY30860.1"/>
    </source>
</evidence>